<dbReference type="InterPro" id="IPR011040">
    <property type="entry name" value="Sialidase"/>
</dbReference>
<feature type="domain" description="Sialidase" evidence="1">
    <location>
        <begin position="61"/>
        <end position="333"/>
    </location>
</feature>
<accession>A0ABS2JWL3</accession>
<sequence>MKYGVLLQARSFGFRLAFALLIVMPFRAGAMQSSVVSTEFVSTHPPTPQCHAGTIVDTPGGLVAAWFGGKQERDPSVGIWLSRHLSGQWTRPREVANGRQPDGSRLPTWNPVLFRSATGRLMLFYKIGPDPQHWWGMLMTSDDDGASWSAPRRLPPGILGPIKNKPIQLANGEILSPSSTEQGGWRVHTERSVDDGKTWVAGNDISSPGIDAIQPSLLSMRDGTIEAVGRTRQGKLFWSRSGDAGHHWSPLGLLEVTNPNAGIDAVSLADGRYLLVYNPTLPGHQWWDGRGTLAVALSADGLRWKRVLTLESQPGREYSYPAVIQSRDGLVHVLYTWQRTRMRHVVIDPALLPTPAPSG</sequence>
<dbReference type="CDD" id="cd15482">
    <property type="entry name" value="Sialidase_non-viral"/>
    <property type="match status" value="1"/>
</dbReference>
<dbReference type="Pfam" id="PF13088">
    <property type="entry name" value="BNR_2"/>
    <property type="match status" value="1"/>
</dbReference>
<dbReference type="Proteomes" id="UP001430065">
    <property type="component" value="Unassembled WGS sequence"/>
</dbReference>
<reference evidence="2 3" key="1">
    <citation type="submission" date="2020-10" db="EMBL/GenBank/DDBJ databases">
        <title>Phylogeny of dyella-like bacteria.</title>
        <authorList>
            <person name="Fu J."/>
        </authorList>
    </citation>
    <scope>NUCLEOTIDE SEQUENCE [LARGE SCALE GENOMIC DNA]</scope>
    <source>
        <strain evidence="2 3">THG-B117</strain>
    </source>
</reference>
<proteinExistence type="predicted"/>
<protein>
    <submittedName>
        <fullName evidence="2">Exo-alpha-sialidase</fullName>
    </submittedName>
</protein>
<dbReference type="InterPro" id="IPR036278">
    <property type="entry name" value="Sialidase_sf"/>
</dbReference>
<keyword evidence="3" id="KW-1185">Reference proteome</keyword>
<comment type="caution">
    <text evidence="2">The sequence shown here is derived from an EMBL/GenBank/DDBJ whole genome shotgun (WGS) entry which is preliminary data.</text>
</comment>
<evidence type="ECO:0000313" key="3">
    <source>
        <dbReference type="Proteomes" id="UP001430065"/>
    </source>
</evidence>
<dbReference type="PANTHER" id="PTHR43752:SF2">
    <property type="entry name" value="BNR_ASP-BOX REPEAT FAMILY PROTEIN"/>
    <property type="match status" value="1"/>
</dbReference>
<evidence type="ECO:0000313" key="2">
    <source>
        <dbReference type="EMBL" id="MBM7123405.1"/>
    </source>
</evidence>
<gene>
    <name evidence="2" type="ORF">ISP20_19740</name>
</gene>
<dbReference type="SUPFAM" id="SSF50939">
    <property type="entry name" value="Sialidases"/>
    <property type="match status" value="1"/>
</dbReference>
<organism evidence="2 3">
    <name type="scientific">Dyella kyungheensis</name>
    <dbReference type="NCBI Taxonomy" id="1242174"/>
    <lineage>
        <taxon>Bacteria</taxon>
        <taxon>Pseudomonadati</taxon>
        <taxon>Pseudomonadota</taxon>
        <taxon>Gammaproteobacteria</taxon>
        <taxon>Lysobacterales</taxon>
        <taxon>Rhodanobacteraceae</taxon>
        <taxon>Dyella</taxon>
    </lineage>
</organism>
<dbReference type="Gene3D" id="2.120.10.10">
    <property type="match status" value="1"/>
</dbReference>
<dbReference type="RefSeq" id="WP_204637857.1">
    <property type="nucleotide sequence ID" value="NZ_JADIKC010000011.1"/>
</dbReference>
<dbReference type="EMBL" id="JADIKC010000011">
    <property type="protein sequence ID" value="MBM7123405.1"/>
    <property type="molecule type" value="Genomic_DNA"/>
</dbReference>
<name>A0ABS2JWL3_9GAMM</name>
<dbReference type="PANTHER" id="PTHR43752">
    <property type="entry name" value="BNR/ASP-BOX REPEAT FAMILY PROTEIN"/>
    <property type="match status" value="1"/>
</dbReference>
<evidence type="ECO:0000259" key="1">
    <source>
        <dbReference type="Pfam" id="PF13088"/>
    </source>
</evidence>